<feature type="non-terminal residue" evidence="2">
    <location>
        <position position="63"/>
    </location>
</feature>
<keyword evidence="1" id="KW-1133">Transmembrane helix</keyword>
<accession>A0AAN5CKH7</accession>
<feature type="transmembrane region" description="Helical" evidence="1">
    <location>
        <begin position="6"/>
        <end position="30"/>
    </location>
</feature>
<reference evidence="3" key="1">
    <citation type="submission" date="2022-10" db="EMBL/GenBank/DDBJ databases">
        <title>Genome assembly of Pristionchus species.</title>
        <authorList>
            <person name="Yoshida K."/>
            <person name="Sommer R.J."/>
        </authorList>
    </citation>
    <scope>NUCLEOTIDE SEQUENCE [LARGE SCALE GENOMIC DNA]</scope>
    <source>
        <strain evidence="3">RS5460</strain>
    </source>
</reference>
<evidence type="ECO:0000256" key="1">
    <source>
        <dbReference type="SAM" id="Phobius"/>
    </source>
</evidence>
<keyword evidence="1" id="KW-0812">Transmembrane</keyword>
<dbReference type="Proteomes" id="UP001328107">
    <property type="component" value="Unassembled WGS sequence"/>
</dbReference>
<keyword evidence="1" id="KW-0472">Membrane</keyword>
<gene>
    <name evidence="2" type="ORF">PMAYCL1PPCAC_16255</name>
</gene>
<organism evidence="2 3">
    <name type="scientific">Pristionchus mayeri</name>
    <dbReference type="NCBI Taxonomy" id="1317129"/>
    <lineage>
        <taxon>Eukaryota</taxon>
        <taxon>Metazoa</taxon>
        <taxon>Ecdysozoa</taxon>
        <taxon>Nematoda</taxon>
        <taxon>Chromadorea</taxon>
        <taxon>Rhabditida</taxon>
        <taxon>Rhabditina</taxon>
        <taxon>Diplogasteromorpha</taxon>
        <taxon>Diplogasteroidea</taxon>
        <taxon>Neodiplogasteridae</taxon>
        <taxon>Pristionchus</taxon>
    </lineage>
</organism>
<feature type="non-terminal residue" evidence="2">
    <location>
        <position position="1"/>
    </location>
</feature>
<proteinExistence type="predicted"/>
<dbReference type="EMBL" id="BTRK01000004">
    <property type="protein sequence ID" value="GMR46059.1"/>
    <property type="molecule type" value="Genomic_DNA"/>
</dbReference>
<keyword evidence="3" id="KW-1185">Reference proteome</keyword>
<dbReference type="AlphaFoldDB" id="A0AAN5CKH7"/>
<comment type="caution">
    <text evidence="2">The sequence shown here is derived from an EMBL/GenBank/DDBJ whole genome shotgun (WGS) entry which is preliminary data.</text>
</comment>
<evidence type="ECO:0008006" key="4">
    <source>
        <dbReference type="Google" id="ProtNLM"/>
    </source>
</evidence>
<sequence length="63" mass="7186">HDSVFCIVIAFQGGNLLGMVVCGALTYLHISKNTFSQKLRSVNNRLLRARIFQALFSYMFLFN</sequence>
<name>A0AAN5CKH7_9BILA</name>
<evidence type="ECO:0000313" key="2">
    <source>
        <dbReference type="EMBL" id="GMR46059.1"/>
    </source>
</evidence>
<evidence type="ECO:0000313" key="3">
    <source>
        <dbReference type="Proteomes" id="UP001328107"/>
    </source>
</evidence>
<protein>
    <recommendedName>
        <fullName evidence="4">G protein-coupled receptor</fullName>
    </recommendedName>
</protein>